<dbReference type="PANTHER" id="PTHR10353:SF38">
    <property type="entry name" value="LACTASE_PHLORIZIN HYDROLASE"/>
    <property type="match status" value="1"/>
</dbReference>
<evidence type="ECO:0008006" key="10">
    <source>
        <dbReference type="Google" id="ProtNLM"/>
    </source>
</evidence>
<evidence type="ECO:0000256" key="3">
    <source>
        <dbReference type="ARBA" id="ARBA00022801"/>
    </source>
</evidence>
<dbReference type="GO" id="GO:0005975">
    <property type="term" value="P:carbohydrate metabolic process"/>
    <property type="evidence" value="ECO:0007669"/>
    <property type="project" value="InterPro"/>
</dbReference>
<dbReference type="Proteomes" id="UP001497482">
    <property type="component" value="Chromosome 15"/>
</dbReference>
<keyword evidence="5" id="KW-0326">Glycosidase</keyword>
<dbReference type="GO" id="GO:0000016">
    <property type="term" value="F:lactase activity"/>
    <property type="evidence" value="ECO:0007669"/>
    <property type="project" value="TreeGrafter"/>
</dbReference>
<dbReference type="PROSITE" id="PS00572">
    <property type="entry name" value="GLYCOSYL_HYDROL_F1_1"/>
    <property type="match status" value="2"/>
</dbReference>
<dbReference type="Gene3D" id="3.20.20.80">
    <property type="entry name" value="Glycosidases"/>
    <property type="match status" value="2"/>
</dbReference>
<feature type="active site" description="Nucleophile" evidence="6">
    <location>
        <position position="903"/>
    </location>
</feature>
<dbReference type="AlphaFoldDB" id="A0AAV2JUK6"/>
<keyword evidence="4" id="KW-0325">Glycoprotein</keyword>
<evidence type="ECO:0000256" key="7">
    <source>
        <dbReference type="SAM" id="MobiDB-lite"/>
    </source>
</evidence>
<dbReference type="InterPro" id="IPR018120">
    <property type="entry name" value="Glyco_hydro_1_AS"/>
</dbReference>
<evidence type="ECO:0000256" key="6">
    <source>
        <dbReference type="PROSITE-ProRule" id="PRU10055"/>
    </source>
</evidence>
<name>A0AAV2JUK6_KNICA</name>
<accession>A0AAV2JUK6</accession>
<comment type="subunit">
    <text evidence="2">Homodimer.</text>
</comment>
<dbReference type="Pfam" id="PF00232">
    <property type="entry name" value="Glyco_hydro_1"/>
    <property type="match status" value="2"/>
</dbReference>
<gene>
    <name evidence="8" type="ORF">KC01_LOCUS12104</name>
</gene>
<protein>
    <recommendedName>
        <fullName evidence="10">Beta-glucosidase</fullName>
    </recommendedName>
</protein>
<proteinExistence type="inferred from homology"/>
<comment type="similarity">
    <text evidence="1">Belongs to the glycosyl hydrolase 1 family.</text>
</comment>
<keyword evidence="9" id="KW-1185">Reference proteome</keyword>
<keyword evidence="3" id="KW-0378">Hydrolase</keyword>
<dbReference type="SUPFAM" id="SSF51445">
    <property type="entry name" value="(Trans)glycosidases"/>
    <property type="match status" value="2"/>
</dbReference>
<evidence type="ECO:0000313" key="8">
    <source>
        <dbReference type="EMBL" id="CAL1581341.1"/>
    </source>
</evidence>
<dbReference type="InterPro" id="IPR001360">
    <property type="entry name" value="Glyco_hydro_1"/>
</dbReference>
<feature type="compositionally biased region" description="Polar residues" evidence="7">
    <location>
        <begin position="1146"/>
        <end position="1158"/>
    </location>
</feature>
<evidence type="ECO:0000256" key="2">
    <source>
        <dbReference type="ARBA" id="ARBA00011738"/>
    </source>
</evidence>
<feature type="active site" description="Nucleophile" evidence="6">
    <location>
        <position position="428"/>
    </location>
</feature>
<evidence type="ECO:0000256" key="5">
    <source>
        <dbReference type="ARBA" id="ARBA00023295"/>
    </source>
</evidence>
<dbReference type="PANTHER" id="PTHR10353">
    <property type="entry name" value="GLYCOSYL HYDROLASE"/>
    <property type="match status" value="1"/>
</dbReference>
<reference evidence="8 9" key="1">
    <citation type="submission" date="2024-04" db="EMBL/GenBank/DDBJ databases">
        <authorList>
            <person name="Waldvogel A.-M."/>
            <person name="Schoenle A."/>
        </authorList>
    </citation>
    <scope>NUCLEOTIDE SEQUENCE [LARGE SCALE GENOMIC DNA]</scope>
</reference>
<evidence type="ECO:0000256" key="1">
    <source>
        <dbReference type="ARBA" id="ARBA00010838"/>
    </source>
</evidence>
<sequence>MTLMLPCSLSAHPALLPPPPSLRAPLPPSSVPSASSAVWQSFSPRTEFQTKKFHYGSFPADFLWGVQSSAYQVEGGWDADGKGASVWDTFTQRNSSGIPEKATGNVACDSYNRLDQDLELIQASGVSAYSFSLSWARLFPRGDGDHNPAGVQYYNSLVDGLLRLKVVPVVSLHHWDLPQSLQDHGGWRNRSMVHLFTRYADFCYRTFGDRVKLWITINDPLSLAWRGYGTGEFPPGVKDPGVTPYHVAHTLLLAHAGAYHAYTPYRVSQGGSVSIALRGDWYEPLDLTVPRELEAADRGMQFTLGWFAHPIFRNGDYPEAMKEAVGNKSELQRLKETRLPVFSEQEMLQVRGSADVFCLIHQTTRIAKYSTQRLKPASYLYDRDLTEAELTDYPQTEVPGQRAVSWGLRRVLAWVRDEYGDPEVYVTENGVSTKRDEGDEDTERVFFIQTYINEALKAQSLDGVKLRGYLGAPLMDSFEWLQGYIVGQGLHQVDFTKPERPRTMKTSAHAYRTIVQNNGFPPGRDQTPIYGFFREDMMWSTATASYQIEGAWRADGKGLSIWDTFAHTPLRVSDDDTGDVACDSYHRYEEDVRMLKELGVGFYRFSIAWSRVLPDGTTAHVNEPGLQYYERLVDALLREGIKPQVTLYHWDLPQSLQDVGGWENVTVVQRFTEYADLMFSRLGDKVKFWITINEPYIISNVGHGYGAAAPGISFRPGTLPYIVGHHLLKSHAEAWHLYDQKYRPTQKGQISITLNSDWAEPRNPSKQEDHDAARRMVEFQLGWFAHPVFVGDYSPLMKTIIGNRSLAAGLPKSRLPEFTPEEIIRIRGTHDYFGFNHYTTKRAYPLEYGNLQHYDGDRSAGTLVDRAWLDSGSGWLKVTPFGFRRILNFIKENYGDPPVVVTENGVSQREFNMNDELRQHYYQEYTNQLLKGQPVDCLEQRLLQFGANSSSQRLHQSGQERVQLQEGEQYVVLDSGGGTIDITDHEVLEGEPSRAATKHQDTTRRRRVTQRYNQCLREFFCGGCGEATRESFQEAREPQEAIRRELWCSHETRRSSLCKSAFTYGYISCAECLSSVVSESYQSRIESYQSVSERSISVEQTAPCRGLDLGTRQPPDEALVLGTRQPHLTEALDLGTDSPSDRGSGYRTQTAPLTRLWT</sequence>
<dbReference type="EMBL" id="OZ035837">
    <property type="protein sequence ID" value="CAL1581341.1"/>
    <property type="molecule type" value="Genomic_DNA"/>
</dbReference>
<evidence type="ECO:0000313" key="9">
    <source>
        <dbReference type="Proteomes" id="UP001497482"/>
    </source>
</evidence>
<organism evidence="8 9">
    <name type="scientific">Knipowitschia caucasica</name>
    <name type="common">Caucasian dwarf goby</name>
    <name type="synonym">Pomatoschistus caucasicus</name>
    <dbReference type="NCBI Taxonomy" id="637954"/>
    <lineage>
        <taxon>Eukaryota</taxon>
        <taxon>Metazoa</taxon>
        <taxon>Chordata</taxon>
        <taxon>Craniata</taxon>
        <taxon>Vertebrata</taxon>
        <taxon>Euteleostomi</taxon>
        <taxon>Actinopterygii</taxon>
        <taxon>Neopterygii</taxon>
        <taxon>Teleostei</taxon>
        <taxon>Neoteleostei</taxon>
        <taxon>Acanthomorphata</taxon>
        <taxon>Gobiaria</taxon>
        <taxon>Gobiiformes</taxon>
        <taxon>Gobioidei</taxon>
        <taxon>Gobiidae</taxon>
        <taxon>Gobiinae</taxon>
        <taxon>Knipowitschia</taxon>
    </lineage>
</organism>
<evidence type="ECO:0000256" key="4">
    <source>
        <dbReference type="ARBA" id="ARBA00023180"/>
    </source>
</evidence>
<dbReference type="FunFam" id="3.20.20.80:FF:000013">
    <property type="entry name" value="lactase-phlorizin hydrolase"/>
    <property type="match status" value="2"/>
</dbReference>
<feature type="region of interest" description="Disordered" evidence="7">
    <location>
        <begin position="1131"/>
        <end position="1158"/>
    </location>
</feature>
<dbReference type="InterPro" id="IPR017853">
    <property type="entry name" value="GH"/>
</dbReference>